<sequence>MTTQTALDTADQYAWSQKVSVFDAQGFLIGETFTFDDGRIRTSTIVDGVRVGLKWSDPADGFDWTSRTSVYDKLTGLLTFQGVMLDSGVHFSSTYNGGVIASRITSDISDAFAWTSMVHTFDNFGCIASSLVTLDDRRIVLTDYVDGIKSQKFVTDVADGYSWSSKIYDYDDTTGSLLTISTVFDDGSTSIHQPASGPLGQIITLLDSANAFSWTSRATTYDASGAVVAQTRLNDDGTQSITQFSGGVRTQVTWTDGDNGQPWHEKTFTFDAGGRVAGSDVMMDDGRQIVQTYQDGVRTMRTVTDTADIAGWATITQQFDSEGLIASRSVVSDNGDVTTRTYSGGILQEKLRSDGPDAHSWESIRSVYDGDNGALLYVHRTLDDGTQTFVDVRGKAIITGGTQAGVVEDASAVLQAMDTIDVVAGYRGASDFTAIASIAGDNGYGTFTLGTGGSWTYEAINNQTAIQGLNTGDTLTDSFTATTTDDVSTTVTVTIAGTDYFDGPVFAGDVVQAVGAAGSTAPAGHSLDLNTLFTHDDGEAMTYAIADLPAGLTLTNGILTVTDHTAVASAGDYPVAVTATDAGGTSITQSLSLAVAVHNDFGDDFGLNSAETVAGTSFGDTITIGSDAGGNTGSVTVDGGAGADTITFGDGAENLSIDLGADADVDTLIFLGTVENATISNWEQGVDVVDVASVAGWTVSDDGTDTTLSDGVSDITFVDTTGLTDLGDFLV</sequence>
<dbReference type="OrthoDB" id="3938151at2"/>
<dbReference type="SUPFAM" id="SSF49313">
    <property type="entry name" value="Cadherin-like"/>
    <property type="match status" value="1"/>
</dbReference>
<dbReference type="RefSeq" id="WP_097805636.1">
    <property type="nucleotide sequence ID" value="NZ_FXYH01000012.1"/>
</dbReference>
<dbReference type="EMBL" id="FXYH01000012">
    <property type="protein sequence ID" value="SMX45964.1"/>
    <property type="molecule type" value="Genomic_DNA"/>
</dbReference>
<keyword evidence="2" id="KW-1185">Reference proteome</keyword>
<dbReference type="Gene3D" id="2.60.40.10">
    <property type="entry name" value="Immunoglobulins"/>
    <property type="match status" value="2"/>
</dbReference>
<evidence type="ECO:0000313" key="1">
    <source>
        <dbReference type="EMBL" id="SMX45964.1"/>
    </source>
</evidence>
<accession>A0A238KT00</accession>
<dbReference type="InterPro" id="IPR010221">
    <property type="entry name" value="VCBS_dom"/>
</dbReference>
<dbReference type="InterPro" id="IPR015919">
    <property type="entry name" value="Cadherin-like_sf"/>
</dbReference>
<organism evidence="1 2">
    <name type="scientific">Pelagimonas varians</name>
    <dbReference type="NCBI Taxonomy" id="696760"/>
    <lineage>
        <taxon>Bacteria</taxon>
        <taxon>Pseudomonadati</taxon>
        <taxon>Pseudomonadota</taxon>
        <taxon>Alphaproteobacteria</taxon>
        <taxon>Rhodobacterales</taxon>
        <taxon>Roseobacteraceae</taxon>
        <taxon>Pelagimonas</taxon>
    </lineage>
</organism>
<dbReference type="Proteomes" id="UP000220836">
    <property type="component" value="Unassembled WGS sequence"/>
</dbReference>
<protein>
    <recommendedName>
        <fullName evidence="3">Cadherin domain-containing protein</fullName>
    </recommendedName>
</protein>
<dbReference type="NCBIfam" id="TIGR01965">
    <property type="entry name" value="VCBS_repeat"/>
    <property type="match status" value="1"/>
</dbReference>
<dbReference type="GO" id="GO:0016020">
    <property type="term" value="C:membrane"/>
    <property type="evidence" value="ECO:0007669"/>
    <property type="project" value="InterPro"/>
</dbReference>
<gene>
    <name evidence="1" type="ORF">PEV8663_03158</name>
</gene>
<dbReference type="InterPro" id="IPR013783">
    <property type="entry name" value="Ig-like_fold"/>
</dbReference>
<dbReference type="GO" id="GO:0005509">
    <property type="term" value="F:calcium ion binding"/>
    <property type="evidence" value="ECO:0007669"/>
    <property type="project" value="InterPro"/>
</dbReference>
<dbReference type="AlphaFoldDB" id="A0A238KT00"/>
<dbReference type="Pfam" id="PF05345">
    <property type="entry name" value="He_PIG"/>
    <property type="match status" value="1"/>
</dbReference>
<name>A0A238KT00_9RHOB</name>
<evidence type="ECO:0000313" key="2">
    <source>
        <dbReference type="Proteomes" id="UP000220836"/>
    </source>
</evidence>
<proteinExistence type="predicted"/>
<evidence type="ECO:0008006" key="3">
    <source>
        <dbReference type="Google" id="ProtNLM"/>
    </source>
</evidence>
<reference evidence="1 2" key="1">
    <citation type="submission" date="2017-05" db="EMBL/GenBank/DDBJ databases">
        <authorList>
            <person name="Song R."/>
            <person name="Chenine A.L."/>
            <person name="Ruprecht R.M."/>
        </authorList>
    </citation>
    <scope>NUCLEOTIDE SEQUENCE [LARGE SCALE GENOMIC DNA]</scope>
    <source>
        <strain evidence="1 2">CECT 8663</strain>
    </source>
</reference>